<dbReference type="PANTHER" id="PTHR30136:SF35">
    <property type="entry name" value="HTH-TYPE TRANSCRIPTIONAL REGULATOR RV1719"/>
    <property type="match status" value="1"/>
</dbReference>
<organism evidence="6 7">
    <name type="scientific">Arthrobacter hankyongi</name>
    <dbReference type="NCBI Taxonomy" id="2904801"/>
    <lineage>
        <taxon>Bacteria</taxon>
        <taxon>Bacillati</taxon>
        <taxon>Actinomycetota</taxon>
        <taxon>Actinomycetes</taxon>
        <taxon>Micrococcales</taxon>
        <taxon>Micrococcaceae</taxon>
        <taxon>Arthrobacter</taxon>
    </lineage>
</organism>
<dbReference type="Pfam" id="PF01614">
    <property type="entry name" value="IclR_C"/>
    <property type="match status" value="1"/>
</dbReference>
<dbReference type="Gene3D" id="1.10.10.10">
    <property type="entry name" value="Winged helix-like DNA-binding domain superfamily/Winged helix DNA-binding domain"/>
    <property type="match status" value="1"/>
</dbReference>
<dbReference type="InterPro" id="IPR029016">
    <property type="entry name" value="GAF-like_dom_sf"/>
</dbReference>
<protein>
    <submittedName>
        <fullName evidence="6">IclR family transcriptional regulator</fullName>
    </submittedName>
</protein>
<dbReference type="InterPro" id="IPR036390">
    <property type="entry name" value="WH_DNA-bd_sf"/>
</dbReference>
<feature type="domain" description="HTH iclR-type" evidence="4">
    <location>
        <begin position="1"/>
        <end position="60"/>
    </location>
</feature>
<dbReference type="PANTHER" id="PTHR30136">
    <property type="entry name" value="HELIX-TURN-HELIX TRANSCRIPTIONAL REGULATOR, ICLR FAMILY"/>
    <property type="match status" value="1"/>
</dbReference>
<evidence type="ECO:0000259" key="4">
    <source>
        <dbReference type="PROSITE" id="PS51077"/>
    </source>
</evidence>
<dbReference type="PROSITE" id="PS51078">
    <property type="entry name" value="ICLR_ED"/>
    <property type="match status" value="1"/>
</dbReference>
<dbReference type="PROSITE" id="PS51077">
    <property type="entry name" value="HTH_ICLR"/>
    <property type="match status" value="1"/>
</dbReference>
<feature type="domain" description="IclR-ED" evidence="5">
    <location>
        <begin position="61"/>
        <end position="242"/>
    </location>
</feature>
<dbReference type="Proteomes" id="UP001165368">
    <property type="component" value="Unassembled WGS sequence"/>
</dbReference>
<evidence type="ECO:0000313" key="6">
    <source>
        <dbReference type="EMBL" id="MCG2622482.1"/>
    </source>
</evidence>
<evidence type="ECO:0000256" key="1">
    <source>
        <dbReference type="ARBA" id="ARBA00023015"/>
    </source>
</evidence>
<dbReference type="SMART" id="SM00346">
    <property type="entry name" value="HTH_ICLR"/>
    <property type="match status" value="1"/>
</dbReference>
<dbReference type="SUPFAM" id="SSF46785">
    <property type="entry name" value="Winged helix' DNA-binding domain"/>
    <property type="match status" value="1"/>
</dbReference>
<evidence type="ECO:0000313" key="7">
    <source>
        <dbReference type="Proteomes" id="UP001165368"/>
    </source>
</evidence>
<dbReference type="InterPro" id="IPR036388">
    <property type="entry name" value="WH-like_DNA-bd_sf"/>
</dbReference>
<keyword evidence="1" id="KW-0805">Transcription regulation</keyword>
<comment type="caution">
    <text evidence="6">The sequence shown here is derived from an EMBL/GenBank/DDBJ whole genome shotgun (WGS) entry which is preliminary data.</text>
</comment>
<evidence type="ECO:0000256" key="2">
    <source>
        <dbReference type="ARBA" id="ARBA00023125"/>
    </source>
</evidence>
<keyword evidence="3" id="KW-0804">Transcription</keyword>
<gene>
    <name evidence="6" type="ORF">LVY72_11210</name>
</gene>
<dbReference type="EMBL" id="JAKLTQ010000007">
    <property type="protein sequence ID" value="MCG2622482.1"/>
    <property type="molecule type" value="Genomic_DNA"/>
</dbReference>
<reference evidence="6" key="1">
    <citation type="submission" date="2022-01" db="EMBL/GenBank/DDBJ databases">
        <authorList>
            <person name="Jo J.-H."/>
            <person name="Im W.-T."/>
        </authorList>
    </citation>
    <scope>NUCLEOTIDE SEQUENCE</scope>
    <source>
        <strain evidence="6">I2-34</strain>
    </source>
</reference>
<evidence type="ECO:0000256" key="3">
    <source>
        <dbReference type="ARBA" id="ARBA00023163"/>
    </source>
</evidence>
<dbReference type="InterPro" id="IPR014757">
    <property type="entry name" value="Tscrpt_reg_IclR_C"/>
</dbReference>
<dbReference type="Pfam" id="PF09339">
    <property type="entry name" value="HTH_IclR"/>
    <property type="match status" value="1"/>
</dbReference>
<dbReference type="RefSeq" id="WP_237820833.1">
    <property type="nucleotide sequence ID" value="NZ_JAKLTQ010000007.1"/>
</dbReference>
<keyword evidence="7" id="KW-1185">Reference proteome</keyword>
<dbReference type="InterPro" id="IPR005471">
    <property type="entry name" value="Tscrpt_reg_IclR_N"/>
</dbReference>
<dbReference type="InterPro" id="IPR050707">
    <property type="entry name" value="HTH_MetabolicPath_Reg"/>
</dbReference>
<evidence type="ECO:0000259" key="5">
    <source>
        <dbReference type="PROSITE" id="PS51078"/>
    </source>
</evidence>
<proteinExistence type="predicted"/>
<dbReference type="Gene3D" id="3.30.450.40">
    <property type="match status" value="1"/>
</dbReference>
<accession>A0ABS9L738</accession>
<sequence length="260" mass="28116">MTSFERGLAILAEVAADGDATVDAVAAKLGIPQSTTYRYFKTLKERGFVQEDGGRYRPGRALLELSGRRHVQSYLAEVGTAVLKDVVDAVGETAVMIIRVGTQAMCLRRAEPEKSLKYTFAVNEMLPLQAGAGQRILLAWAPADVVRQVLDRPLPRFTDNTPAADQVRSGLPQIRATGRVVSRGELDPGSVSVAVPVFCRGEVVCSLNVAGPESRCGSKAWLNSTFQALEQAARNLTESLESVTSFQSTREIADADPDRH</sequence>
<name>A0ABS9L738_9MICC</name>
<dbReference type="SUPFAM" id="SSF55781">
    <property type="entry name" value="GAF domain-like"/>
    <property type="match status" value="1"/>
</dbReference>
<keyword evidence="2" id="KW-0238">DNA-binding</keyword>